<evidence type="ECO:0000256" key="3">
    <source>
        <dbReference type="ARBA" id="ARBA00023134"/>
    </source>
</evidence>
<evidence type="ECO:0000313" key="7">
    <source>
        <dbReference type="EMBL" id="MDT0618115.1"/>
    </source>
</evidence>
<reference evidence="7 8" key="1">
    <citation type="submission" date="2023-09" db="EMBL/GenBank/DDBJ databases">
        <authorList>
            <person name="Rey-Velasco X."/>
        </authorList>
    </citation>
    <scope>NUCLEOTIDE SEQUENCE [LARGE SCALE GENOMIC DNA]</scope>
    <source>
        <strain evidence="7 8">P385</strain>
    </source>
</reference>
<dbReference type="HAMAP" id="MF_00636">
    <property type="entry name" value="RapZ_like"/>
    <property type="match status" value="1"/>
</dbReference>
<protein>
    <submittedName>
        <fullName evidence="7">RNase adapter RapZ</fullName>
    </submittedName>
</protein>
<keyword evidence="2 4" id="KW-0067">ATP-binding</keyword>
<dbReference type="PIRSF" id="PIRSF005052">
    <property type="entry name" value="P-loopkin"/>
    <property type="match status" value="1"/>
</dbReference>
<gene>
    <name evidence="7" type="primary">rapZ</name>
    <name evidence="7" type="ORF">RM531_06490</name>
</gene>
<feature type="domain" description="RapZ C-terminal" evidence="6">
    <location>
        <begin position="166"/>
        <end position="284"/>
    </location>
</feature>
<dbReference type="RefSeq" id="WP_311658169.1">
    <property type="nucleotide sequence ID" value="NZ_JAVRHY010000004.1"/>
</dbReference>
<sequence length="285" mass="32083">MRLVIVSGLAGSGKSVALGMLEDLGYYCIDNLPITLLRDVTADSLRREELDIERLAVGVDARARSRQIAAFPEGVATLRAGGLDVQVLYLEADDEVILRRYGETRRKHPLTDAETPLVEAVRADRELMRPIADQADLTIDTSRTNIHQLRELIRTRVEAASDGGLSILLQSFGFKYGVPDAVDFVFDVRCLPNPHWQDGLREATGRDPAVAEFLEKSHETVKMRDDIAGFIEAWLPAFERENRAYITVAIGCTGGRHRSVYLVERIHERLREHYPRTQIKHTELP</sequence>
<organism evidence="7 8">
    <name type="scientific">Spectribacter acetivorans</name>
    <dbReference type="NCBI Taxonomy" id="3075603"/>
    <lineage>
        <taxon>Bacteria</taxon>
        <taxon>Pseudomonadati</taxon>
        <taxon>Pseudomonadota</taxon>
        <taxon>Gammaproteobacteria</taxon>
        <taxon>Salinisphaerales</taxon>
        <taxon>Salinisphaeraceae</taxon>
        <taxon>Spectribacter</taxon>
    </lineage>
</organism>
<evidence type="ECO:0000259" key="6">
    <source>
        <dbReference type="Pfam" id="PF22740"/>
    </source>
</evidence>
<dbReference type="PANTHER" id="PTHR30448">
    <property type="entry name" value="RNASE ADAPTER PROTEIN RAPZ"/>
    <property type="match status" value="1"/>
</dbReference>
<evidence type="ECO:0000313" key="8">
    <source>
        <dbReference type="Proteomes" id="UP001259982"/>
    </source>
</evidence>
<dbReference type="InterPro" id="IPR053931">
    <property type="entry name" value="RapZ_C"/>
</dbReference>
<feature type="binding site" evidence="4">
    <location>
        <begin position="60"/>
        <end position="63"/>
    </location>
    <ligand>
        <name>GTP</name>
        <dbReference type="ChEBI" id="CHEBI:37565"/>
    </ligand>
</feature>
<evidence type="ECO:0000256" key="1">
    <source>
        <dbReference type="ARBA" id="ARBA00022741"/>
    </source>
</evidence>
<keyword evidence="8" id="KW-1185">Reference proteome</keyword>
<dbReference type="Pfam" id="PF03668">
    <property type="entry name" value="RapZ-like_N"/>
    <property type="match status" value="1"/>
</dbReference>
<name>A0ABU3B6P4_9GAMM</name>
<dbReference type="Proteomes" id="UP001259982">
    <property type="component" value="Unassembled WGS sequence"/>
</dbReference>
<accession>A0ABU3B6P4</accession>
<keyword evidence="3 4" id="KW-0342">GTP-binding</keyword>
<evidence type="ECO:0000256" key="2">
    <source>
        <dbReference type="ARBA" id="ARBA00022840"/>
    </source>
</evidence>
<dbReference type="Pfam" id="PF22740">
    <property type="entry name" value="PapZ_C"/>
    <property type="match status" value="1"/>
</dbReference>
<proteinExistence type="inferred from homology"/>
<dbReference type="Gene3D" id="3.40.50.300">
    <property type="entry name" value="P-loop containing nucleotide triphosphate hydrolases"/>
    <property type="match status" value="1"/>
</dbReference>
<dbReference type="EMBL" id="JAVRHY010000004">
    <property type="protein sequence ID" value="MDT0618115.1"/>
    <property type="molecule type" value="Genomic_DNA"/>
</dbReference>
<evidence type="ECO:0000259" key="5">
    <source>
        <dbReference type="Pfam" id="PF03668"/>
    </source>
</evidence>
<feature type="domain" description="RapZ-like N-terminal" evidence="5">
    <location>
        <begin position="1"/>
        <end position="158"/>
    </location>
</feature>
<feature type="binding site" evidence="4">
    <location>
        <begin position="8"/>
        <end position="15"/>
    </location>
    <ligand>
        <name>ATP</name>
        <dbReference type="ChEBI" id="CHEBI:30616"/>
    </ligand>
</feature>
<comment type="caution">
    <text evidence="7">The sequence shown here is derived from an EMBL/GenBank/DDBJ whole genome shotgun (WGS) entry which is preliminary data.</text>
</comment>
<dbReference type="InterPro" id="IPR053930">
    <property type="entry name" value="RapZ-like_N"/>
</dbReference>
<keyword evidence="1 4" id="KW-0547">Nucleotide-binding</keyword>
<dbReference type="InterPro" id="IPR027417">
    <property type="entry name" value="P-loop_NTPase"/>
</dbReference>
<dbReference type="SUPFAM" id="SSF52540">
    <property type="entry name" value="P-loop containing nucleoside triphosphate hydrolases"/>
    <property type="match status" value="1"/>
</dbReference>
<evidence type="ECO:0000256" key="4">
    <source>
        <dbReference type="HAMAP-Rule" id="MF_00636"/>
    </source>
</evidence>
<dbReference type="InterPro" id="IPR005337">
    <property type="entry name" value="RapZ-like"/>
</dbReference>
<dbReference type="NCBIfam" id="NF003828">
    <property type="entry name" value="PRK05416.1"/>
    <property type="match status" value="1"/>
</dbReference>
<dbReference type="PANTHER" id="PTHR30448:SF0">
    <property type="entry name" value="RNASE ADAPTER PROTEIN RAPZ"/>
    <property type="match status" value="1"/>
</dbReference>